<organism evidence="1 2">
    <name type="scientific">Runella slithyformis (strain ATCC 29530 / DSM 19594 / LMG 11500 / NCIMB 11436 / LSU 4)</name>
    <dbReference type="NCBI Taxonomy" id="761193"/>
    <lineage>
        <taxon>Bacteria</taxon>
        <taxon>Pseudomonadati</taxon>
        <taxon>Bacteroidota</taxon>
        <taxon>Cytophagia</taxon>
        <taxon>Cytophagales</taxon>
        <taxon>Spirosomataceae</taxon>
        <taxon>Runella</taxon>
    </lineage>
</organism>
<keyword evidence="2" id="KW-1185">Reference proteome</keyword>
<evidence type="ECO:0000313" key="2">
    <source>
        <dbReference type="Proteomes" id="UP000000493"/>
    </source>
</evidence>
<gene>
    <name evidence="1" type="ordered locus">Runsl_0333</name>
</gene>
<protein>
    <submittedName>
        <fullName evidence="1">Uncharacterized protein</fullName>
    </submittedName>
</protein>
<dbReference type="EMBL" id="CP002859">
    <property type="protein sequence ID" value="AEI46785.1"/>
    <property type="molecule type" value="Genomic_DNA"/>
</dbReference>
<dbReference type="AlphaFoldDB" id="A0A7U3ZGI3"/>
<dbReference type="KEGG" id="rsi:Runsl_0333"/>
<accession>A0A7U3ZGI3</accession>
<dbReference type="Proteomes" id="UP000000493">
    <property type="component" value="Chromosome"/>
</dbReference>
<evidence type="ECO:0000313" key="1">
    <source>
        <dbReference type="EMBL" id="AEI46785.1"/>
    </source>
</evidence>
<reference evidence="1 2" key="2">
    <citation type="journal article" date="2012" name="Stand. Genomic Sci.">
        <title>Complete genome sequence of the aquatic bacterium Runella slithyformis type strain (LSU 4(T)).</title>
        <authorList>
            <person name="Copeland A."/>
            <person name="Zhang X."/>
            <person name="Misra M."/>
            <person name="Lapidus A."/>
            <person name="Nolan M."/>
            <person name="Lucas S."/>
            <person name="Deshpande S."/>
            <person name="Cheng J.F."/>
            <person name="Tapia R."/>
            <person name="Goodwin L.A."/>
            <person name="Pitluck S."/>
            <person name="Liolios K."/>
            <person name="Pagani I."/>
            <person name="Ivanova N."/>
            <person name="Mikhailova N."/>
            <person name="Pati A."/>
            <person name="Chen A."/>
            <person name="Palaniappan K."/>
            <person name="Land M."/>
            <person name="Hauser L."/>
            <person name="Pan C."/>
            <person name="Jeffries C.D."/>
            <person name="Detter J.C."/>
            <person name="Brambilla E.M."/>
            <person name="Rohde M."/>
            <person name="Djao O.D."/>
            <person name="Goker M."/>
            <person name="Sikorski J."/>
            <person name="Tindall B.J."/>
            <person name="Woyke T."/>
            <person name="Bristow J."/>
            <person name="Eisen J.A."/>
            <person name="Markowitz V."/>
            <person name="Hugenholtz P."/>
            <person name="Kyrpides N.C."/>
            <person name="Klenk H.P."/>
            <person name="Mavromatis K."/>
        </authorList>
    </citation>
    <scope>NUCLEOTIDE SEQUENCE [LARGE SCALE GENOMIC DNA]</scope>
    <source>
        <strain evidence="2">ATCC 29530 / DSM 19594 / LMG 11500 / NCIMB 11436 / LSU 4</strain>
    </source>
</reference>
<reference evidence="2" key="1">
    <citation type="submission" date="2011-06" db="EMBL/GenBank/DDBJ databases">
        <title>The complete genome of chromosome of Runella slithyformis DSM 19594.</title>
        <authorList>
            <consortium name="US DOE Joint Genome Institute (JGI-PGF)"/>
            <person name="Lucas S."/>
            <person name="Han J."/>
            <person name="Lapidus A."/>
            <person name="Bruce D."/>
            <person name="Goodwin L."/>
            <person name="Pitluck S."/>
            <person name="Peters L."/>
            <person name="Kyrpides N."/>
            <person name="Mavromatis K."/>
            <person name="Ivanova N."/>
            <person name="Ovchinnikova G."/>
            <person name="Zhang X."/>
            <person name="Misra M."/>
            <person name="Detter J.C."/>
            <person name="Tapia R."/>
            <person name="Han C."/>
            <person name="Land M."/>
            <person name="Hauser L."/>
            <person name="Markowitz V."/>
            <person name="Cheng J.-F."/>
            <person name="Hugenholtz P."/>
            <person name="Woyke T."/>
            <person name="Wu D."/>
            <person name="Tindall B."/>
            <person name="Faehrich R."/>
            <person name="Brambilla E."/>
            <person name="Klenk H.-P."/>
            <person name="Eisen J.A."/>
        </authorList>
    </citation>
    <scope>NUCLEOTIDE SEQUENCE [LARGE SCALE GENOMIC DNA]</scope>
    <source>
        <strain evidence="2">ATCC 29530 / DSM 19594 / LMG 11500 / NCIMB 11436 / LSU 4</strain>
    </source>
</reference>
<sequence>METQIKAQIEKEIAKCNRRIYWSTHPQPYWIERRAILMNSLHYGFKTALGDIEKTLSKSPQYSAEIVKANQDTLSDIQTKWA</sequence>
<proteinExistence type="predicted"/>
<name>A0A7U3ZGI3_RUNSL</name>
<dbReference type="RefSeq" id="WP_013926110.1">
    <property type="nucleotide sequence ID" value="NC_015703.1"/>
</dbReference>